<evidence type="ECO:0000259" key="9">
    <source>
        <dbReference type="Pfam" id="PF07715"/>
    </source>
</evidence>
<dbReference type="InterPro" id="IPR039426">
    <property type="entry name" value="TonB-dep_rcpt-like"/>
</dbReference>
<dbReference type="SUPFAM" id="SSF49464">
    <property type="entry name" value="Carboxypeptidase regulatory domain-like"/>
    <property type="match status" value="1"/>
</dbReference>
<reference evidence="10 11" key="1">
    <citation type="journal article" date="2013" name="Genome Announc.">
        <title>The Draft Genome Sequence of Sphingomonas paucimobilis Strain HER1398 (Proteobacteria), Host to the Giant PAU Phage, Indicates That It Is a Member of the Genus Sphingobacterium (Bacteroidetes).</title>
        <authorList>
            <person name="White R.A.III."/>
            <person name="Suttle C.A."/>
        </authorList>
    </citation>
    <scope>NUCLEOTIDE SEQUENCE [LARGE SCALE GENOMIC DNA]</scope>
    <source>
        <strain evidence="10 11">HER1398</strain>
    </source>
</reference>
<keyword evidence="8" id="KW-0732">Signal</keyword>
<organism evidence="10 11">
    <name type="scientific">Sphingobacterium paucimobilis HER1398</name>
    <dbReference type="NCBI Taxonomy" id="1346330"/>
    <lineage>
        <taxon>Bacteria</taxon>
        <taxon>Pseudomonadati</taxon>
        <taxon>Bacteroidota</taxon>
        <taxon>Sphingobacteriia</taxon>
        <taxon>Sphingobacteriales</taxon>
        <taxon>Sphingobacteriaceae</taxon>
        <taxon>Sphingobacterium</taxon>
    </lineage>
</organism>
<accession>U2JAE6</accession>
<dbReference type="NCBIfam" id="TIGR04057">
    <property type="entry name" value="SusC_RagA_signa"/>
    <property type="match status" value="1"/>
</dbReference>
<comment type="caution">
    <text evidence="10">The sequence shown here is derived from an EMBL/GenBank/DDBJ whole genome shotgun (WGS) entry which is preliminary data.</text>
</comment>
<dbReference type="AlphaFoldDB" id="U2JAE6"/>
<comment type="similarity">
    <text evidence="7">Belongs to the TonB-dependent receptor family.</text>
</comment>
<dbReference type="Gene3D" id="2.170.130.10">
    <property type="entry name" value="TonB-dependent receptor, plug domain"/>
    <property type="match status" value="1"/>
</dbReference>
<protein>
    <recommendedName>
        <fullName evidence="9">TonB-dependent receptor plug domain-containing protein</fullName>
    </recommendedName>
</protein>
<feature type="domain" description="TonB-dependent receptor plug" evidence="9">
    <location>
        <begin position="208"/>
        <end position="331"/>
    </location>
</feature>
<dbReference type="InterPro" id="IPR023996">
    <property type="entry name" value="TonB-dep_OMP_SusC/RagA"/>
</dbReference>
<dbReference type="Pfam" id="PF13715">
    <property type="entry name" value="CarbopepD_reg_2"/>
    <property type="match status" value="1"/>
</dbReference>
<gene>
    <name evidence="10" type="ORF">M472_12605</name>
</gene>
<keyword evidence="11" id="KW-1185">Reference proteome</keyword>
<dbReference type="eggNOG" id="COG4206">
    <property type="taxonomic scope" value="Bacteria"/>
</dbReference>
<dbReference type="InterPro" id="IPR012910">
    <property type="entry name" value="Plug_dom"/>
</dbReference>
<evidence type="ECO:0000313" key="11">
    <source>
        <dbReference type="Proteomes" id="UP000016584"/>
    </source>
</evidence>
<keyword evidence="6 7" id="KW-0998">Cell outer membrane</keyword>
<proteinExistence type="inferred from homology"/>
<name>U2JAE6_9SPHI</name>
<keyword evidence="2 7" id="KW-0813">Transport</keyword>
<dbReference type="InterPro" id="IPR037066">
    <property type="entry name" value="Plug_dom_sf"/>
</dbReference>
<dbReference type="PROSITE" id="PS52016">
    <property type="entry name" value="TONB_DEPENDENT_REC_3"/>
    <property type="match status" value="1"/>
</dbReference>
<dbReference type="SUPFAM" id="SSF56935">
    <property type="entry name" value="Porins"/>
    <property type="match status" value="1"/>
</dbReference>
<dbReference type="STRING" id="1346330.M472_12605"/>
<evidence type="ECO:0000256" key="7">
    <source>
        <dbReference type="PROSITE-ProRule" id="PRU01360"/>
    </source>
</evidence>
<dbReference type="EMBL" id="ATDL01000014">
    <property type="protein sequence ID" value="ERJ59613.1"/>
    <property type="molecule type" value="Genomic_DNA"/>
</dbReference>
<evidence type="ECO:0000256" key="8">
    <source>
        <dbReference type="SAM" id="SignalP"/>
    </source>
</evidence>
<sequence length="1199" mass="134556">MSLNRQLKALCTFLLLSQASFASYQQIKLKTDNSTVHKVIEELSKQTKYNFFYEKALIDRVAVSDLNIYSDNIEDVLKTILSKTDLTYKIVGNTISIAESNTPKATSISHKQTPITGTIENVNAKKLGGVTITVIETNKQTSSRQDGSFVIDAQVGNTLLITFLGYQVQRIKITAAPIKIVLQEENNIIEEVDVVSTGYQTINKKLFTGSAATVQMKDIKIEGTTDVSRMLEGRVAGVSVQNVSGTFGSAPKLRVRGVTSITGDNKPLWVVDGVVLEDVVNISNDQLSSGDALTLIGSSVAGINTEDIESLEILKDASATAMYGARAMNGVVVINTKKGKVGKPQVNYSGNYSTYLKPSYGSFNIMNSVDQMSVYLEMEKKGLLNFSQNLRAQNGGVFAKMYQQIDLYDNTTGAYGMPNTPEAKENYLRRYARTNTNWFDILFNNSFIQEHALSVSSGTEHVQHYFSGSFYKDNGWTIADDVKRYTANIRTDYKFNDKLSASTIVTASLRDQLAPGTQGRLNSAVFGEVSRDFDINPYSYALNTSRTLTAWDEYGDLEYFTKNYAPFNIINELAENKININVMDIKGQAEVGYKFLDNLEYKVLGSFRYVKNTREHMATEYSNMANAYRADGNGDGIIANGNGYLYNDPDTPIRDNLSVLPEGGFYIRNEDFLKSFYGRHTLSYKTTIDDIHQISAFLGQEIRYADRQNTYFNGYGLQYYKGGTVFTDYHIIKQASENNYSYFGVDYSYDRFVSMFSNINYAYNNKYVINLTGRYDGSNKMGKSKTARYLPTWTISGAWNIDEEEFMQQVTPISQLKLRGTYGLTASMGNAINTAVIYNNTLTKRGNLTNNENMIDIASLENSELTWESQYETNLGLDLGLFNNRINFNIDMYKRNSFNLINTIKVHGIGGQSTKIANYADMDSKGIEMTLGGRVYSNTNFAYRTNFTFGYNTNTIRNLKNTPRIWDLVRAEGGAIEGGPVRGLYSVVYHSLDHLTGIPQFINQAGQVSNYVSLQSTNLDHLNYEGSVDPLITGGFNNTLTYKGLSLNIFISYQLQNKIRLDSKFKATYSDLDAMPNEFKDRWIMPGDEQYTNIPSIIDWQTNKDLISTFPYNYYNYSTVRVVDGSFVRLKTIALNYTVPKSFAQRMKLKSAALAFNANNIALLYADKALRGQDPEFFNSEGVALPMPKQFTFTLKLGL</sequence>
<keyword evidence="5 7" id="KW-0472">Membrane</keyword>
<dbReference type="InterPro" id="IPR008969">
    <property type="entry name" value="CarboxyPept-like_regulatory"/>
</dbReference>
<comment type="subcellular location">
    <subcellularLocation>
        <location evidence="1 7">Cell outer membrane</location>
        <topology evidence="1 7">Multi-pass membrane protein</topology>
    </subcellularLocation>
</comment>
<evidence type="ECO:0000256" key="3">
    <source>
        <dbReference type="ARBA" id="ARBA00022452"/>
    </source>
</evidence>
<evidence type="ECO:0000256" key="2">
    <source>
        <dbReference type="ARBA" id="ARBA00022448"/>
    </source>
</evidence>
<dbReference type="InterPro" id="IPR023997">
    <property type="entry name" value="TonB-dep_OMP_SusC/RagA_CS"/>
</dbReference>
<feature type="signal peptide" evidence="8">
    <location>
        <begin position="1"/>
        <end position="22"/>
    </location>
</feature>
<feature type="chain" id="PRO_5004628783" description="TonB-dependent receptor plug domain-containing protein" evidence="8">
    <location>
        <begin position="23"/>
        <end position="1199"/>
    </location>
</feature>
<dbReference type="InterPro" id="IPR036942">
    <property type="entry name" value="Beta-barrel_TonB_sf"/>
</dbReference>
<evidence type="ECO:0000256" key="4">
    <source>
        <dbReference type="ARBA" id="ARBA00022692"/>
    </source>
</evidence>
<dbReference type="NCBIfam" id="TIGR04056">
    <property type="entry name" value="OMP_RagA_SusC"/>
    <property type="match status" value="1"/>
</dbReference>
<dbReference type="Pfam" id="PF07715">
    <property type="entry name" value="Plug"/>
    <property type="match status" value="1"/>
</dbReference>
<dbReference type="GO" id="GO:0009279">
    <property type="term" value="C:cell outer membrane"/>
    <property type="evidence" value="ECO:0007669"/>
    <property type="project" value="UniProtKB-SubCell"/>
</dbReference>
<evidence type="ECO:0000256" key="1">
    <source>
        <dbReference type="ARBA" id="ARBA00004571"/>
    </source>
</evidence>
<keyword evidence="3 7" id="KW-1134">Transmembrane beta strand</keyword>
<evidence type="ECO:0000256" key="5">
    <source>
        <dbReference type="ARBA" id="ARBA00023136"/>
    </source>
</evidence>
<evidence type="ECO:0000256" key="6">
    <source>
        <dbReference type="ARBA" id="ARBA00023237"/>
    </source>
</evidence>
<evidence type="ECO:0000313" key="10">
    <source>
        <dbReference type="EMBL" id="ERJ59613.1"/>
    </source>
</evidence>
<keyword evidence="4 7" id="KW-0812">Transmembrane</keyword>
<dbReference type="PATRIC" id="fig|1346330.5.peg.1771"/>
<dbReference type="Gene3D" id="2.40.170.20">
    <property type="entry name" value="TonB-dependent receptor, beta-barrel domain"/>
    <property type="match status" value="1"/>
</dbReference>
<dbReference type="Proteomes" id="UP000016584">
    <property type="component" value="Unassembled WGS sequence"/>
</dbReference>